<evidence type="ECO:0000313" key="1">
    <source>
        <dbReference type="EMBL" id="MDR7299488.1"/>
    </source>
</evidence>
<evidence type="ECO:0000313" key="2">
    <source>
        <dbReference type="Proteomes" id="UP001180536"/>
    </source>
</evidence>
<accession>A0ABU1ZFX6</accession>
<protein>
    <submittedName>
        <fullName evidence="1">Uncharacterized protein</fullName>
    </submittedName>
</protein>
<sequence length="97" mass="10291">MADDIVLSCSSTSAFSDSSVCRATWLKASKRSWMRVSKAVAFSAAAWRDLAVSSASVRSTVESSSRKVARVCVASARPAAASLLAWPRWVSSACEDS</sequence>
<comment type="caution">
    <text evidence="1">The sequence shown here is derived from an EMBL/GenBank/DDBJ whole genome shotgun (WGS) entry which is preliminary data.</text>
</comment>
<dbReference type="EMBL" id="JAVDXQ010000008">
    <property type="protein sequence ID" value="MDR7299488.1"/>
    <property type="molecule type" value="Genomic_DNA"/>
</dbReference>
<proteinExistence type="predicted"/>
<keyword evidence="2" id="KW-1185">Reference proteome</keyword>
<dbReference type="Proteomes" id="UP001180536">
    <property type="component" value="Unassembled WGS sequence"/>
</dbReference>
<gene>
    <name evidence="1" type="ORF">J2X16_004858</name>
</gene>
<organism evidence="1 2">
    <name type="scientific">Pelomonas aquatica</name>
    <dbReference type="NCBI Taxonomy" id="431058"/>
    <lineage>
        <taxon>Bacteria</taxon>
        <taxon>Pseudomonadati</taxon>
        <taxon>Pseudomonadota</taxon>
        <taxon>Betaproteobacteria</taxon>
        <taxon>Burkholderiales</taxon>
        <taxon>Sphaerotilaceae</taxon>
        <taxon>Roseateles</taxon>
    </lineage>
</organism>
<reference evidence="1 2" key="1">
    <citation type="submission" date="2023-07" db="EMBL/GenBank/DDBJ databases">
        <title>Sorghum-associated microbial communities from plants grown in Nebraska, USA.</title>
        <authorList>
            <person name="Schachtman D."/>
        </authorList>
    </citation>
    <scope>NUCLEOTIDE SEQUENCE [LARGE SCALE GENOMIC DNA]</scope>
    <source>
        <strain evidence="1 2">BE310</strain>
    </source>
</reference>
<dbReference type="RefSeq" id="WP_310349202.1">
    <property type="nucleotide sequence ID" value="NZ_JAVDXQ010000008.1"/>
</dbReference>
<name>A0ABU1ZFX6_9BURK</name>